<dbReference type="AlphaFoldDB" id="A0A8J3NHY5"/>
<evidence type="ECO:0000313" key="3">
    <source>
        <dbReference type="Proteomes" id="UP000601223"/>
    </source>
</evidence>
<keyword evidence="3" id="KW-1185">Reference proteome</keyword>
<dbReference type="RefSeq" id="WP_203746526.1">
    <property type="nucleotide sequence ID" value="NZ_BONF01000016.1"/>
</dbReference>
<reference evidence="2 3" key="1">
    <citation type="submission" date="2021-01" db="EMBL/GenBank/DDBJ databases">
        <title>Whole genome shotgun sequence of Catellatospora bangladeshensis NBRC 107357.</title>
        <authorList>
            <person name="Komaki H."/>
            <person name="Tamura T."/>
        </authorList>
    </citation>
    <scope>NUCLEOTIDE SEQUENCE [LARGE SCALE GENOMIC DNA]</scope>
    <source>
        <strain evidence="2 3">NBRC 107357</strain>
    </source>
</reference>
<dbReference type="Pfam" id="PF12724">
    <property type="entry name" value="Flavodoxin_5"/>
    <property type="match status" value="1"/>
</dbReference>
<sequence>MTTAPTPVAAPVTGPPLLEPPLQRLVMAQLEELPEALTGQGPPRRVLVAAASKYESTTEIAQAIAKVLGERGFDANAAEIDPSVQVEGFDAFVIGSAVYSGHWLQPARWFVQSHAAVLSTHPVWLFSSGPVGEPPMTDEDPVDVTAIAEATLAREHKVFPGRLEHSRLSIAEQALVVALRAPEGDFRDWDAIRSWAEGIADALNAAGPATTTGTISLE</sequence>
<gene>
    <name evidence="2" type="ORF">Cba03nite_32290</name>
</gene>
<dbReference type="Gene3D" id="3.40.50.360">
    <property type="match status" value="1"/>
</dbReference>
<comment type="caution">
    <text evidence="2">The sequence shown here is derived from an EMBL/GenBank/DDBJ whole genome shotgun (WGS) entry which is preliminary data.</text>
</comment>
<dbReference type="InterPro" id="IPR026816">
    <property type="entry name" value="Flavodoxin_dom"/>
</dbReference>
<evidence type="ECO:0000313" key="2">
    <source>
        <dbReference type="EMBL" id="GIF81880.1"/>
    </source>
</evidence>
<dbReference type="EMBL" id="BONF01000016">
    <property type="protein sequence ID" value="GIF81880.1"/>
    <property type="molecule type" value="Genomic_DNA"/>
</dbReference>
<dbReference type="InterPro" id="IPR029039">
    <property type="entry name" value="Flavoprotein-like_sf"/>
</dbReference>
<name>A0A8J3NHY5_9ACTN</name>
<feature type="domain" description="Flavodoxin" evidence="1">
    <location>
        <begin position="47"/>
        <end position="186"/>
    </location>
</feature>
<organism evidence="2 3">
    <name type="scientific">Catellatospora bangladeshensis</name>
    <dbReference type="NCBI Taxonomy" id="310355"/>
    <lineage>
        <taxon>Bacteria</taxon>
        <taxon>Bacillati</taxon>
        <taxon>Actinomycetota</taxon>
        <taxon>Actinomycetes</taxon>
        <taxon>Micromonosporales</taxon>
        <taxon>Micromonosporaceae</taxon>
        <taxon>Catellatospora</taxon>
    </lineage>
</organism>
<protein>
    <recommendedName>
        <fullName evidence="1">Flavodoxin domain-containing protein</fullName>
    </recommendedName>
</protein>
<proteinExistence type="predicted"/>
<accession>A0A8J3NHY5</accession>
<evidence type="ECO:0000259" key="1">
    <source>
        <dbReference type="Pfam" id="PF12724"/>
    </source>
</evidence>
<dbReference type="Proteomes" id="UP000601223">
    <property type="component" value="Unassembled WGS sequence"/>
</dbReference>
<dbReference type="SUPFAM" id="SSF52218">
    <property type="entry name" value="Flavoproteins"/>
    <property type="match status" value="1"/>
</dbReference>